<gene>
    <name evidence="2" type="ORF">WN944_000442</name>
</gene>
<dbReference type="EMBL" id="JBCGBO010000004">
    <property type="protein sequence ID" value="KAK9208088.1"/>
    <property type="molecule type" value="Genomic_DNA"/>
</dbReference>
<comment type="caution">
    <text evidence="2">The sequence shown here is derived from an EMBL/GenBank/DDBJ whole genome shotgun (WGS) entry which is preliminary data.</text>
</comment>
<feature type="transmembrane region" description="Helical" evidence="1">
    <location>
        <begin position="76"/>
        <end position="98"/>
    </location>
</feature>
<evidence type="ECO:0000256" key="1">
    <source>
        <dbReference type="SAM" id="Phobius"/>
    </source>
</evidence>
<organism evidence="2 3">
    <name type="scientific">Citrus x changshan-huyou</name>
    <dbReference type="NCBI Taxonomy" id="2935761"/>
    <lineage>
        <taxon>Eukaryota</taxon>
        <taxon>Viridiplantae</taxon>
        <taxon>Streptophyta</taxon>
        <taxon>Embryophyta</taxon>
        <taxon>Tracheophyta</taxon>
        <taxon>Spermatophyta</taxon>
        <taxon>Magnoliopsida</taxon>
        <taxon>eudicotyledons</taxon>
        <taxon>Gunneridae</taxon>
        <taxon>Pentapetalae</taxon>
        <taxon>rosids</taxon>
        <taxon>malvids</taxon>
        <taxon>Sapindales</taxon>
        <taxon>Rutaceae</taxon>
        <taxon>Aurantioideae</taxon>
        <taxon>Citrus</taxon>
    </lineage>
</organism>
<evidence type="ECO:0000313" key="3">
    <source>
        <dbReference type="Proteomes" id="UP001428341"/>
    </source>
</evidence>
<dbReference type="PROSITE" id="PS51257">
    <property type="entry name" value="PROKAR_LIPOPROTEIN"/>
    <property type="match status" value="1"/>
</dbReference>
<keyword evidence="1" id="KW-0472">Membrane</keyword>
<feature type="transmembrane region" description="Helical" evidence="1">
    <location>
        <begin position="38"/>
        <end position="56"/>
    </location>
</feature>
<name>A0AAP0MEJ4_9ROSI</name>
<keyword evidence="1" id="KW-1133">Transmembrane helix</keyword>
<dbReference type="AlphaFoldDB" id="A0AAP0MEJ4"/>
<keyword evidence="1" id="KW-0812">Transmembrane</keyword>
<proteinExistence type="predicted"/>
<accession>A0AAP0MEJ4</accession>
<reference evidence="2 3" key="1">
    <citation type="submission" date="2024-05" db="EMBL/GenBank/DDBJ databases">
        <title>Haplotype-resolved chromosome-level genome assembly of Huyou (Citrus changshanensis).</title>
        <authorList>
            <person name="Miao C."/>
            <person name="Chen W."/>
            <person name="Wu Y."/>
            <person name="Wang L."/>
            <person name="Zhao S."/>
            <person name="Grierson D."/>
            <person name="Xu C."/>
            <person name="Chen K."/>
        </authorList>
    </citation>
    <scope>NUCLEOTIDE SEQUENCE [LARGE SCALE GENOMIC DNA]</scope>
    <source>
        <strain evidence="2">01-14</strain>
        <tissue evidence="2">Leaf</tissue>
    </source>
</reference>
<evidence type="ECO:0000313" key="2">
    <source>
        <dbReference type="EMBL" id="KAK9208088.1"/>
    </source>
</evidence>
<dbReference type="Proteomes" id="UP001428341">
    <property type="component" value="Unassembled WGS sequence"/>
</dbReference>
<keyword evidence="3" id="KW-1185">Reference proteome</keyword>
<sequence length="127" mass="13931">MARTPATNLDLILLAFLHGTFIACALLVVVLLLLIAMLLSFSVSVVSIVVIDLYSLSYSTFSSYFQTLAANLELGFVLILCVLTSQAIAVVSAAQPWYQRTTSNIKVKARRAMTRFDALLLVITQRC</sequence>
<feature type="transmembrane region" description="Helical" evidence="1">
    <location>
        <begin position="12"/>
        <end position="33"/>
    </location>
</feature>
<protein>
    <submittedName>
        <fullName evidence="2">Uncharacterized protein</fullName>
    </submittedName>
</protein>